<dbReference type="CDD" id="cd15845">
    <property type="entry name" value="SNARE_syntaxin16"/>
    <property type="match status" value="1"/>
</dbReference>
<evidence type="ECO:0000256" key="6">
    <source>
        <dbReference type="ARBA" id="ARBA00022989"/>
    </source>
</evidence>
<dbReference type="InterPro" id="IPR006012">
    <property type="entry name" value="Syntaxin/epimorphin_CS"/>
</dbReference>
<evidence type="ECO:0000256" key="7">
    <source>
        <dbReference type="ARBA" id="ARBA00023034"/>
    </source>
</evidence>
<evidence type="ECO:0000259" key="11">
    <source>
        <dbReference type="PROSITE" id="PS50192"/>
    </source>
</evidence>
<evidence type="ECO:0000313" key="12">
    <source>
        <dbReference type="EMBL" id="NOV49201.1"/>
    </source>
</evidence>
<dbReference type="PROSITE" id="PS50192">
    <property type="entry name" value="T_SNARE"/>
    <property type="match status" value="1"/>
</dbReference>
<dbReference type="GO" id="GO:0006906">
    <property type="term" value="P:vesicle fusion"/>
    <property type="evidence" value="ECO:0007669"/>
    <property type="project" value="TreeGrafter"/>
</dbReference>
<dbReference type="InterPro" id="IPR000727">
    <property type="entry name" value="T_SNARE_dom"/>
</dbReference>
<organism evidence="12">
    <name type="scientific">Xenopsylla cheopis</name>
    <name type="common">Oriental rat flea</name>
    <name type="synonym">Pulex cheopis</name>
    <dbReference type="NCBI Taxonomy" id="163159"/>
    <lineage>
        <taxon>Eukaryota</taxon>
        <taxon>Metazoa</taxon>
        <taxon>Ecdysozoa</taxon>
        <taxon>Arthropoda</taxon>
        <taxon>Hexapoda</taxon>
        <taxon>Insecta</taxon>
        <taxon>Pterygota</taxon>
        <taxon>Neoptera</taxon>
        <taxon>Endopterygota</taxon>
        <taxon>Siphonaptera</taxon>
        <taxon>Pulicidae</taxon>
        <taxon>Xenopsyllinae</taxon>
        <taxon>Xenopsylla</taxon>
    </lineage>
</organism>
<proteinExistence type="inferred from homology"/>
<dbReference type="EMBL" id="GIIL01005475">
    <property type="protein sequence ID" value="NOV49201.1"/>
    <property type="molecule type" value="Transcribed_RNA"/>
</dbReference>
<protein>
    <submittedName>
        <fullName evidence="12">Putative snare protein tlg2/syntaxin 16</fullName>
    </submittedName>
</protein>
<evidence type="ECO:0000256" key="2">
    <source>
        <dbReference type="ARBA" id="ARBA00009063"/>
    </source>
</evidence>
<comment type="similarity">
    <text evidence="2">Belongs to the syntaxin family.</text>
</comment>
<evidence type="ECO:0000256" key="4">
    <source>
        <dbReference type="ARBA" id="ARBA00022692"/>
    </source>
</evidence>
<dbReference type="SMART" id="SM00397">
    <property type="entry name" value="t_SNARE"/>
    <property type="match status" value="1"/>
</dbReference>
<evidence type="ECO:0000256" key="5">
    <source>
        <dbReference type="ARBA" id="ARBA00022927"/>
    </source>
</evidence>
<sequence length="329" mass="38252">MTSRTLTDVFILMRNNAMQSKNIYSEQNVSDNQSLIRRKSRDPELGLELHVTRPPPEWLDKLEEAQYNITKIRSKLDELRNLHGIVLLRPGFEDDCPEESNIELLAIEITRLINGVHKYAQYIESCKNEGLNKENNLTSNVVLSLCSILQELSLEFHAEQNKYLNHLQSRNKRHESFFETPDFSKINDCSNVNESYFGSENISSLGEDNIDQAFGIPVNTRLSQQQLMLFEEENTQMAQQREKEVINIVQSISDLNIIFKDLAHMIRHQGTILDRIDYNIEQTQIQVSEGYKQLVKAETFHRRHTKIYCIMALASITITMLILLMIFKF</sequence>
<dbReference type="Gene3D" id="1.20.58.70">
    <property type="match status" value="1"/>
</dbReference>
<keyword evidence="5" id="KW-0653">Protein transport</keyword>
<dbReference type="PANTHER" id="PTHR19957">
    <property type="entry name" value="SYNTAXIN"/>
    <property type="match status" value="1"/>
</dbReference>
<dbReference type="SUPFAM" id="SSF47661">
    <property type="entry name" value="t-snare proteins"/>
    <property type="match status" value="1"/>
</dbReference>
<name>A0A6M2DVX2_XENCH</name>
<keyword evidence="3" id="KW-0813">Transport</keyword>
<evidence type="ECO:0000256" key="9">
    <source>
        <dbReference type="ARBA" id="ARBA00023136"/>
    </source>
</evidence>
<keyword evidence="8" id="KW-0175">Coiled coil</keyword>
<evidence type="ECO:0000256" key="3">
    <source>
        <dbReference type="ARBA" id="ARBA00022448"/>
    </source>
</evidence>
<evidence type="ECO:0000256" key="8">
    <source>
        <dbReference type="ARBA" id="ARBA00023054"/>
    </source>
</evidence>
<reference evidence="12" key="1">
    <citation type="submission" date="2020-03" db="EMBL/GenBank/DDBJ databases">
        <title>Transcriptomic Profiling of the Digestive Tract of the Rat Flea, Xenopsylla cheopis, Following Blood Feeding and Infection with Yersinia pestis.</title>
        <authorList>
            <person name="Bland D.M."/>
            <person name="Martens C.A."/>
            <person name="Virtaneva K."/>
            <person name="Kanakabandi K."/>
            <person name="Long D."/>
            <person name="Rosenke R."/>
            <person name="Saturday G.A."/>
            <person name="Hoyt F.H."/>
            <person name="Bruno D.P."/>
            <person name="Ribeiro J.M.C."/>
            <person name="Hinnebusch J."/>
        </authorList>
    </citation>
    <scope>NUCLEOTIDE SEQUENCE</scope>
</reference>
<dbReference type="InterPro" id="IPR010989">
    <property type="entry name" value="SNARE"/>
</dbReference>
<dbReference type="GO" id="GO:0031201">
    <property type="term" value="C:SNARE complex"/>
    <property type="evidence" value="ECO:0007669"/>
    <property type="project" value="TreeGrafter"/>
</dbReference>
<keyword evidence="9 10" id="KW-0472">Membrane</keyword>
<feature type="domain" description="T-SNARE coiled-coil homology" evidence="11">
    <location>
        <begin position="235"/>
        <end position="297"/>
    </location>
</feature>
<evidence type="ECO:0000256" key="1">
    <source>
        <dbReference type="ARBA" id="ARBA00004409"/>
    </source>
</evidence>
<dbReference type="GO" id="GO:0000139">
    <property type="term" value="C:Golgi membrane"/>
    <property type="evidence" value="ECO:0007669"/>
    <property type="project" value="UniProtKB-SubCell"/>
</dbReference>
<comment type="subcellular location">
    <subcellularLocation>
        <location evidence="1">Golgi apparatus membrane</location>
        <topology evidence="1">Single-pass type IV membrane protein</topology>
    </subcellularLocation>
</comment>
<keyword evidence="6 10" id="KW-1133">Transmembrane helix</keyword>
<keyword evidence="7" id="KW-0333">Golgi apparatus</keyword>
<dbReference type="GO" id="GO:0006886">
    <property type="term" value="P:intracellular protein transport"/>
    <property type="evidence" value="ECO:0007669"/>
    <property type="project" value="InterPro"/>
</dbReference>
<dbReference type="GO" id="GO:0048278">
    <property type="term" value="P:vesicle docking"/>
    <property type="evidence" value="ECO:0007669"/>
    <property type="project" value="TreeGrafter"/>
</dbReference>
<accession>A0A6M2DVX2</accession>
<dbReference type="PANTHER" id="PTHR19957:SF83">
    <property type="entry name" value="SYNTAXIN-16"/>
    <property type="match status" value="1"/>
</dbReference>
<feature type="transmembrane region" description="Helical" evidence="10">
    <location>
        <begin position="307"/>
        <end position="327"/>
    </location>
</feature>
<dbReference type="GO" id="GO:0000149">
    <property type="term" value="F:SNARE binding"/>
    <property type="evidence" value="ECO:0007669"/>
    <property type="project" value="TreeGrafter"/>
</dbReference>
<keyword evidence="4 10" id="KW-0812">Transmembrane</keyword>
<dbReference type="InterPro" id="IPR045242">
    <property type="entry name" value="Syntaxin"/>
</dbReference>
<dbReference type="PROSITE" id="PS00914">
    <property type="entry name" value="SYNTAXIN"/>
    <property type="match status" value="1"/>
</dbReference>
<dbReference type="AlphaFoldDB" id="A0A6M2DVX2"/>
<evidence type="ECO:0000256" key="10">
    <source>
        <dbReference type="SAM" id="Phobius"/>
    </source>
</evidence>
<dbReference type="GO" id="GO:0005484">
    <property type="term" value="F:SNAP receptor activity"/>
    <property type="evidence" value="ECO:0007669"/>
    <property type="project" value="InterPro"/>
</dbReference>
<dbReference type="Pfam" id="PF05739">
    <property type="entry name" value="SNARE"/>
    <property type="match status" value="1"/>
</dbReference>